<keyword evidence="2" id="KW-1185">Reference proteome</keyword>
<name>A0A6A7BH77_9PLEO</name>
<dbReference type="EMBL" id="MU006292">
    <property type="protein sequence ID" value="KAF2854780.1"/>
    <property type="molecule type" value="Genomic_DNA"/>
</dbReference>
<gene>
    <name evidence="1" type="ORF">T440DRAFT_242900</name>
</gene>
<accession>A0A6A7BH77</accession>
<proteinExistence type="predicted"/>
<dbReference type="AlphaFoldDB" id="A0A6A7BH77"/>
<sequence length="151" mass="17362">MALQEILLNRIYSSTQYAHRLLLLRERHLHPSGRKAHVTGTAWNNSRATWNVRVRLCYCETSHSCDDHYTQTFRASKALEYTRSNPEHLHLLSPHHDSQAQQGHEISRIPSLGYISSSTSFLNPIIRTNKNQLVYANSTLNTQPRSTPLET</sequence>
<evidence type="ECO:0000313" key="1">
    <source>
        <dbReference type="EMBL" id="KAF2854780.1"/>
    </source>
</evidence>
<dbReference type="Proteomes" id="UP000799423">
    <property type="component" value="Unassembled WGS sequence"/>
</dbReference>
<organism evidence="1 2">
    <name type="scientific">Plenodomus tracheiphilus IPT5</name>
    <dbReference type="NCBI Taxonomy" id="1408161"/>
    <lineage>
        <taxon>Eukaryota</taxon>
        <taxon>Fungi</taxon>
        <taxon>Dikarya</taxon>
        <taxon>Ascomycota</taxon>
        <taxon>Pezizomycotina</taxon>
        <taxon>Dothideomycetes</taxon>
        <taxon>Pleosporomycetidae</taxon>
        <taxon>Pleosporales</taxon>
        <taxon>Pleosporineae</taxon>
        <taxon>Leptosphaeriaceae</taxon>
        <taxon>Plenodomus</taxon>
    </lineage>
</organism>
<reference evidence="1" key="1">
    <citation type="submission" date="2020-01" db="EMBL/GenBank/DDBJ databases">
        <authorList>
            <consortium name="DOE Joint Genome Institute"/>
            <person name="Haridas S."/>
            <person name="Albert R."/>
            <person name="Binder M."/>
            <person name="Bloem J."/>
            <person name="Labutti K."/>
            <person name="Salamov A."/>
            <person name="Andreopoulos B."/>
            <person name="Baker S.E."/>
            <person name="Barry K."/>
            <person name="Bills G."/>
            <person name="Bluhm B.H."/>
            <person name="Cannon C."/>
            <person name="Castanera R."/>
            <person name="Culley D.E."/>
            <person name="Daum C."/>
            <person name="Ezra D."/>
            <person name="Gonzalez J.B."/>
            <person name="Henrissat B."/>
            <person name="Kuo A."/>
            <person name="Liang C."/>
            <person name="Lipzen A."/>
            <person name="Lutzoni F."/>
            <person name="Magnuson J."/>
            <person name="Mondo S."/>
            <person name="Nolan M."/>
            <person name="Ohm R."/>
            <person name="Pangilinan J."/>
            <person name="Park H.-J."/>
            <person name="Ramirez L."/>
            <person name="Alfaro M."/>
            <person name="Sun H."/>
            <person name="Tritt A."/>
            <person name="Yoshinaga Y."/>
            <person name="Zwiers L.-H."/>
            <person name="Turgeon B.G."/>
            <person name="Goodwin S.B."/>
            <person name="Spatafora J.W."/>
            <person name="Crous P.W."/>
            <person name="Grigoriev I.V."/>
        </authorList>
    </citation>
    <scope>NUCLEOTIDE SEQUENCE</scope>
    <source>
        <strain evidence="1">IPT5</strain>
    </source>
</reference>
<protein>
    <submittedName>
        <fullName evidence="1">Uncharacterized protein</fullName>
    </submittedName>
</protein>
<evidence type="ECO:0000313" key="2">
    <source>
        <dbReference type="Proteomes" id="UP000799423"/>
    </source>
</evidence>